<evidence type="ECO:0000256" key="1">
    <source>
        <dbReference type="SAM" id="MobiDB-lite"/>
    </source>
</evidence>
<sequence length="248" mass="28157">MADAPPQAPTQDAFESEQAEPLINLPEHDRERLGEAIQQLLASGSISGHRSDTLYHWCRQHLEPLKEYATVAGLDIAMFHDERLIQAIPHVSSLRLRLRKDETIVWLALWYAGDIRWRDEGNDQAFLSVSELNALIQDQLLPDLSGQIAQGRLREILRKAVRFNLIKMESSDPFEESGIEVLPAIRRAVPFHDLTEWCELARDFNPQDAKHPDELPENPLDEEPMETIEDEPSDEAATNETSSADPQP</sequence>
<protein>
    <submittedName>
        <fullName evidence="2">DUF4194 domain-containing protein</fullName>
    </submittedName>
</protein>
<dbReference type="InterPro" id="IPR025449">
    <property type="entry name" value="JetB"/>
</dbReference>
<evidence type="ECO:0000313" key="2">
    <source>
        <dbReference type="EMBL" id="NWK54997.1"/>
    </source>
</evidence>
<feature type="region of interest" description="Disordered" evidence="1">
    <location>
        <begin position="205"/>
        <end position="248"/>
    </location>
</feature>
<dbReference type="RefSeq" id="WP_178931542.1">
    <property type="nucleotide sequence ID" value="NZ_JACBAZ010000002.1"/>
</dbReference>
<dbReference type="Pfam" id="PF13835">
    <property type="entry name" value="DUF4194"/>
    <property type="match status" value="1"/>
</dbReference>
<gene>
    <name evidence="2" type="ORF">HW115_05215</name>
</gene>
<dbReference type="AlphaFoldDB" id="A0A851GIP4"/>
<dbReference type="EMBL" id="JACBAZ010000002">
    <property type="protein sequence ID" value="NWK54997.1"/>
    <property type="molecule type" value="Genomic_DNA"/>
</dbReference>
<reference evidence="2 3" key="1">
    <citation type="submission" date="2020-07" db="EMBL/GenBank/DDBJ databases">
        <title>Roseicoccus Jingziensis gen. nov., sp. nov., isolated from coastal seawater.</title>
        <authorList>
            <person name="Feng X."/>
        </authorList>
    </citation>
    <scope>NUCLEOTIDE SEQUENCE [LARGE SCALE GENOMIC DNA]</scope>
    <source>
        <strain evidence="2 3">N1E253</strain>
    </source>
</reference>
<dbReference type="Proteomes" id="UP000557872">
    <property type="component" value="Unassembled WGS sequence"/>
</dbReference>
<name>A0A851GIP4_9BACT</name>
<proteinExistence type="predicted"/>
<evidence type="ECO:0000313" key="3">
    <source>
        <dbReference type="Proteomes" id="UP000557872"/>
    </source>
</evidence>
<organism evidence="2 3">
    <name type="scientific">Oceaniferula marina</name>
    <dbReference type="NCBI Taxonomy" id="2748318"/>
    <lineage>
        <taxon>Bacteria</taxon>
        <taxon>Pseudomonadati</taxon>
        <taxon>Verrucomicrobiota</taxon>
        <taxon>Verrucomicrobiia</taxon>
        <taxon>Verrucomicrobiales</taxon>
        <taxon>Verrucomicrobiaceae</taxon>
        <taxon>Oceaniferula</taxon>
    </lineage>
</organism>
<accession>A0A851GIP4</accession>
<keyword evidence="3" id="KW-1185">Reference proteome</keyword>
<feature type="compositionally biased region" description="Polar residues" evidence="1">
    <location>
        <begin position="236"/>
        <end position="248"/>
    </location>
</feature>
<comment type="caution">
    <text evidence="2">The sequence shown here is derived from an EMBL/GenBank/DDBJ whole genome shotgun (WGS) entry which is preliminary data.</text>
</comment>
<feature type="compositionally biased region" description="Acidic residues" evidence="1">
    <location>
        <begin position="215"/>
        <end position="234"/>
    </location>
</feature>